<organism evidence="2 3">
    <name type="scientific">Nesidiocoris tenuis</name>
    <dbReference type="NCBI Taxonomy" id="355587"/>
    <lineage>
        <taxon>Eukaryota</taxon>
        <taxon>Metazoa</taxon>
        <taxon>Ecdysozoa</taxon>
        <taxon>Arthropoda</taxon>
        <taxon>Hexapoda</taxon>
        <taxon>Insecta</taxon>
        <taxon>Pterygota</taxon>
        <taxon>Neoptera</taxon>
        <taxon>Paraneoptera</taxon>
        <taxon>Hemiptera</taxon>
        <taxon>Heteroptera</taxon>
        <taxon>Panheteroptera</taxon>
        <taxon>Cimicomorpha</taxon>
        <taxon>Miridae</taxon>
        <taxon>Dicyphina</taxon>
        <taxon>Nesidiocoris</taxon>
    </lineage>
</organism>
<evidence type="ECO:0000313" key="3">
    <source>
        <dbReference type="Proteomes" id="UP001307889"/>
    </source>
</evidence>
<dbReference type="EMBL" id="AP028921">
    <property type="protein sequence ID" value="BET01954.1"/>
    <property type="molecule type" value="Genomic_DNA"/>
</dbReference>
<keyword evidence="3" id="KW-1185">Reference proteome</keyword>
<feature type="region of interest" description="Disordered" evidence="1">
    <location>
        <begin position="43"/>
        <end position="64"/>
    </location>
</feature>
<feature type="compositionally biased region" description="Basic and acidic residues" evidence="1">
    <location>
        <begin position="43"/>
        <end position="63"/>
    </location>
</feature>
<evidence type="ECO:0000313" key="2">
    <source>
        <dbReference type="EMBL" id="BET01954.1"/>
    </source>
</evidence>
<accession>A0ABN7BC54</accession>
<evidence type="ECO:0000256" key="1">
    <source>
        <dbReference type="SAM" id="MobiDB-lite"/>
    </source>
</evidence>
<gene>
    <name evidence="2" type="ORF">NTJ_14772</name>
</gene>
<sequence>MRRLQMRNASRDSYLDPNVLKLVLDALTQVDTDEQLDEIVDVRRMQEPKNPDLGERNESDTSKNKYVATFKSKSGKLCEIEWTNQIEEDESPENVDLRC</sequence>
<reference evidence="2 3" key="1">
    <citation type="submission" date="2023-09" db="EMBL/GenBank/DDBJ databases">
        <title>Nesidiocoris tenuis whole genome shotgun sequence.</title>
        <authorList>
            <person name="Shibata T."/>
            <person name="Shimoda M."/>
            <person name="Kobayashi T."/>
            <person name="Uehara T."/>
        </authorList>
    </citation>
    <scope>NUCLEOTIDE SEQUENCE [LARGE SCALE GENOMIC DNA]</scope>
    <source>
        <strain evidence="2 3">Japan</strain>
    </source>
</reference>
<proteinExistence type="predicted"/>
<dbReference type="Proteomes" id="UP001307889">
    <property type="component" value="Chromosome 13"/>
</dbReference>
<name>A0ABN7BC54_9HEMI</name>
<protein>
    <submittedName>
        <fullName evidence="2">Uncharacterized protein</fullName>
    </submittedName>
</protein>